<name>A0A1I2G451_9BACT</name>
<dbReference type="Proteomes" id="UP000198964">
    <property type="component" value="Unassembled WGS sequence"/>
</dbReference>
<sequence>MKKHWKYLLLLLLVPGLLACGDDPSPLPDDSDDENPTTFERSYAFSESMPENVLRSYLSRSITMAEFLTADEFIYDSAIPQREDDERMLIDMGAKFIGRSIFMWGSENKAANPDFFAKAKQRLEQMHALDGDLIFQACIFEIITTKVNEIAVPAWVFEAFSLDVEDRMFDYSKMINTSGKFVNQWADGASVPDVSRLETRMWFYFLAKNYIDIGIEAIHWGQVELDAMADKNNNYEGWNDVLTRVRDYASENARRKFILSDGHVPSGGLVVDGNLLLDFHSFPLRMREIYGKPQEAELVLYYEDAFYRRSKGGITPSGWESENLPYLVEFDNFGISSFPGEAKLSSTWVWGYDEITWFSLQPEDYRNEFLKYAWDWIEEYDPIGNLQMPGNRKVVPYAGSWNERYRANRKTADFEHGYSQEETIKQIWSDDE</sequence>
<evidence type="ECO:0000313" key="2">
    <source>
        <dbReference type="EMBL" id="SFF12405.1"/>
    </source>
</evidence>
<organism evidence="2 3">
    <name type="scientific">Sunxiuqinia elliptica</name>
    <dbReference type="NCBI Taxonomy" id="655355"/>
    <lineage>
        <taxon>Bacteria</taxon>
        <taxon>Pseudomonadati</taxon>
        <taxon>Bacteroidota</taxon>
        <taxon>Bacteroidia</taxon>
        <taxon>Marinilabiliales</taxon>
        <taxon>Prolixibacteraceae</taxon>
        <taxon>Sunxiuqinia</taxon>
    </lineage>
</organism>
<protein>
    <submittedName>
        <fullName evidence="2">Uncharacterized protein</fullName>
    </submittedName>
</protein>
<keyword evidence="1" id="KW-0732">Signal</keyword>
<proteinExistence type="predicted"/>
<feature type="signal peptide" evidence="1">
    <location>
        <begin position="1"/>
        <end position="19"/>
    </location>
</feature>
<reference evidence="2 3" key="1">
    <citation type="submission" date="2016-10" db="EMBL/GenBank/DDBJ databases">
        <authorList>
            <person name="de Groot N.N."/>
        </authorList>
    </citation>
    <scope>NUCLEOTIDE SEQUENCE [LARGE SCALE GENOMIC DNA]</scope>
    <source>
        <strain evidence="2 3">CGMCC 1.9156</strain>
    </source>
</reference>
<dbReference type="AlphaFoldDB" id="A0A1I2G451"/>
<gene>
    <name evidence="2" type="ORF">SAMN05216283_102741</name>
</gene>
<keyword evidence="3" id="KW-1185">Reference proteome</keyword>
<accession>A0A1I2G451</accession>
<dbReference type="STRING" id="655355.SAMN05216283_102741"/>
<evidence type="ECO:0000313" key="3">
    <source>
        <dbReference type="Proteomes" id="UP000198964"/>
    </source>
</evidence>
<dbReference type="RefSeq" id="WP_093919366.1">
    <property type="nucleotide sequence ID" value="NZ_FONW01000002.1"/>
</dbReference>
<feature type="chain" id="PRO_5011600749" evidence="1">
    <location>
        <begin position="20"/>
        <end position="432"/>
    </location>
</feature>
<dbReference type="EMBL" id="FONW01000002">
    <property type="protein sequence ID" value="SFF12405.1"/>
    <property type="molecule type" value="Genomic_DNA"/>
</dbReference>
<evidence type="ECO:0000256" key="1">
    <source>
        <dbReference type="SAM" id="SignalP"/>
    </source>
</evidence>
<dbReference type="PROSITE" id="PS51257">
    <property type="entry name" value="PROKAR_LIPOPROTEIN"/>
    <property type="match status" value="1"/>
</dbReference>